<keyword evidence="2" id="KW-1185">Reference proteome</keyword>
<evidence type="ECO:0000313" key="1">
    <source>
        <dbReference type="EMBL" id="KAJ8687721.1"/>
    </source>
</evidence>
<gene>
    <name evidence="1" type="ORF">QAD02_023515</name>
</gene>
<comment type="caution">
    <text evidence="1">The sequence shown here is derived from an EMBL/GenBank/DDBJ whole genome shotgun (WGS) entry which is preliminary data.</text>
</comment>
<protein>
    <submittedName>
        <fullName evidence="1">Uncharacterized protein</fullName>
    </submittedName>
</protein>
<reference evidence="1" key="1">
    <citation type="submission" date="2023-04" db="EMBL/GenBank/DDBJ databases">
        <title>A chromosome-level genome assembly of the parasitoid wasp Eretmocerus hayati.</title>
        <authorList>
            <person name="Zhong Y."/>
            <person name="Liu S."/>
            <person name="Liu Y."/>
        </authorList>
    </citation>
    <scope>NUCLEOTIDE SEQUENCE</scope>
    <source>
        <strain evidence="1">ZJU_SS_LIU_2023</strain>
    </source>
</reference>
<dbReference type="Proteomes" id="UP001239111">
    <property type="component" value="Chromosome 1"/>
</dbReference>
<sequence length="124" mass="12299">MEGSVSRAGSGAAGVHNSSGVPPHPPLQAHQPNLTSQNMNNGSGSNNVTGTSGGNAGSGGGAVIAGNTITSNAMNEKSYILDSRKPFEDVSSSHSVNGYTRANASFAPLTILHTSGNCVTGAMS</sequence>
<organism evidence="1 2">
    <name type="scientific">Eretmocerus hayati</name>
    <dbReference type="NCBI Taxonomy" id="131215"/>
    <lineage>
        <taxon>Eukaryota</taxon>
        <taxon>Metazoa</taxon>
        <taxon>Ecdysozoa</taxon>
        <taxon>Arthropoda</taxon>
        <taxon>Hexapoda</taxon>
        <taxon>Insecta</taxon>
        <taxon>Pterygota</taxon>
        <taxon>Neoptera</taxon>
        <taxon>Endopterygota</taxon>
        <taxon>Hymenoptera</taxon>
        <taxon>Apocrita</taxon>
        <taxon>Proctotrupomorpha</taxon>
        <taxon>Chalcidoidea</taxon>
        <taxon>Aphelinidae</taxon>
        <taxon>Aphelininae</taxon>
        <taxon>Eretmocerus</taxon>
    </lineage>
</organism>
<proteinExistence type="predicted"/>
<name>A0ACC2PXQ8_9HYME</name>
<evidence type="ECO:0000313" key="2">
    <source>
        <dbReference type="Proteomes" id="UP001239111"/>
    </source>
</evidence>
<dbReference type="EMBL" id="CM056741">
    <property type="protein sequence ID" value="KAJ8687721.1"/>
    <property type="molecule type" value="Genomic_DNA"/>
</dbReference>
<accession>A0ACC2PXQ8</accession>